<feature type="compositionally biased region" description="Polar residues" evidence="1">
    <location>
        <begin position="286"/>
        <end position="296"/>
    </location>
</feature>
<dbReference type="InterPro" id="IPR032350">
    <property type="entry name" value="Nbr1_FW"/>
</dbReference>
<name>A0AAD9KUV7_RIDPI</name>
<protein>
    <recommendedName>
        <fullName evidence="2">Nbr1 FW domain-containing protein</fullName>
    </recommendedName>
</protein>
<dbReference type="PANTHER" id="PTHR20930:SF0">
    <property type="entry name" value="PROTEIN ILRUN"/>
    <property type="match status" value="1"/>
</dbReference>
<dbReference type="Pfam" id="PF16158">
    <property type="entry name" value="N_BRCA1_IG"/>
    <property type="match status" value="1"/>
</dbReference>
<dbReference type="Proteomes" id="UP001209878">
    <property type="component" value="Unassembled WGS sequence"/>
</dbReference>
<feature type="region of interest" description="Disordered" evidence="1">
    <location>
        <begin position="286"/>
        <end position="310"/>
    </location>
</feature>
<dbReference type="Pfam" id="PF14555">
    <property type="entry name" value="UBA_4"/>
    <property type="match status" value="1"/>
</dbReference>
<reference evidence="3" key="1">
    <citation type="journal article" date="2023" name="Mol. Biol. Evol.">
        <title>Third-Generation Sequencing Reveals the Adaptive Role of the Epigenome in Three Deep-Sea Polychaetes.</title>
        <authorList>
            <person name="Perez M."/>
            <person name="Aroh O."/>
            <person name="Sun Y."/>
            <person name="Lan Y."/>
            <person name="Juniper S.K."/>
            <person name="Young C.R."/>
            <person name="Angers B."/>
            <person name="Qian P.Y."/>
        </authorList>
    </citation>
    <scope>NUCLEOTIDE SEQUENCE</scope>
    <source>
        <strain evidence="3">R07B-5</strain>
    </source>
</reference>
<comment type="caution">
    <text evidence="3">The sequence shown here is derived from an EMBL/GenBank/DDBJ whole genome shotgun (WGS) entry which is preliminary data.</text>
</comment>
<evidence type="ECO:0000256" key="1">
    <source>
        <dbReference type="SAM" id="MobiDB-lite"/>
    </source>
</evidence>
<keyword evidence="4" id="KW-1185">Reference proteome</keyword>
<sequence length="310" mass="33436">MDVDNSDVEGQLLRQFSSLGTTDKEVLIAELQKLVGNQLNTAGCAFFLDMNDWNLQAAVGSYFDYEQPSVNLRVPMMCLVKDATVGEGESVPPNTRFMKTWRVKNNGSECWPPGCCLKFISGDQLTTQDRVMVDALDSGQCMDISIEMLSPAATGIYQGQWRMQTTIGLYFGEVIWVILSVEENGLLGVTQQLSQFGGDFANAQPHQPTQNPFASPRKMDLEELPPQPAPAATMCSASFGCLQPGGMAASPRAVQGSFNSVMAGDIHTTTVTASHVRAALFQNSTDPSIAAEQQDTGGAETTGVQEVDMS</sequence>
<dbReference type="FunFam" id="1.10.8.10:FF:000015">
    <property type="entry name" value="Chromosome 6 C6orf106 homolog"/>
    <property type="match status" value="1"/>
</dbReference>
<accession>A0AAD9KUV7</accession>
<evidence type="ECO:0000313" key="4">
    <source>
        <dbReference type="Proteomes" id="UP001209878"/>
    </source>
</evidence>
<dbReference type="Gene3D" id="1.10.8.10">
    <property type="entry name" value="DNA helicase RuvA subunit, C-terminal domain"/>
    <property type="match status" value="1"/>
</dbReference>
<dbReference type="CDD" id="cd14947">
    <property type="entry name" value="NBR1_like"/>
    <property type="match status" value="1"/>
</dbReference>
<evidence type="ECO:0000259" key="2">
    <source>
        <dbReference type="Pfam" id="PF16158"/>
    </source>
</evidence>
<gene>
    <name evidence="3" type="ORF">NP493_570g02014</name>
</gene>
<dbReference type="InterPro" id="IPR039517">
    <property type="entry name" value="C6orf106_UBA-like"/>
</dbReference>
<feature type="domain" description="Nbr1 FW" evidence="2">
    <location>
        <begin position="84"/>
        <end position="181"/>
    </location>
</feature>
<dbReference type="AlphaFoldDB" id="A0AAD9KUV7"/>
<dbReference type="InterPro" id="IPR013783">
    <property type="entry name" value="Ig-like_fold"/>
</dbReference>
<organism evidence="3 4">
    <name type="scientific">Ridgeia piscesae</name>
    <name type="common">Tubeworm</name>
    <dbReference type="NCBI Taxonomy" id="27915"/>
    <lineage>
        <taxon>Eukaryota</taxon>
        <taxon>Metazoa</taxon>
        <taxon>Spiralia</taxon>
        <taxon>Lophotrochozoa</taxon>
        <taxon>Annelida</taxon>
        <taxon>Polychaeta</taxon>
        <taxon>Sedentaria</taxon>
        <taxon>Canalipalpata</taxon>
        <taxon>Sabellida</taxon>
        <taxon>Siboglinidae</taxon>
        <taxon>Ridgeia</taxon>
    </lineage>
</organism>
<dbReference type="GO" id="GO:0016236">
    <property type="term" value="P:macroautophagy"/>
    <property type="evidence" value="ECO:0007669"/>
    <property type="project" value="TreeGrafter"/>
</dbReference>
<evidence type="ECO:0000313" key="3">
    <source>
        <dbReference type="EMBL" id="KAK2177957.1"/>
    </source>
</evidence>
<proteinExistence type="predicted"/>
<dbReference type="GO" id="GO:0043130">
    <property type="term" value="F:ubiquitin binding"/>
    <property type="evidence" value="ECO:0007669"/>
    <property type="project" value="TreeGrafter"/>
</dbReference>
<dbReference type="EMBL" id="JAODUO010000569">
    <property type="protein sequence ID" value="KAK2177957.1"/>
    <property type="molecule type" value="Genomic_DNA"/>
</dbReference>
<dbReference type="PANTHER" id="PTHR20930">
    <property type="entry name" value="OVARIAN CARCINOMA ANTIGEN CA125-RELATED"/>
    <property type="match status" value="1"/>
</dbReference>
<dbReference type="GO" id="GO:0000407">
    <property type="term" value="C:phagophore assembly site"/>
    <property type="evidence" value="ECO:0007669"/>
    <property type="project" value="TreeGrafter"/>
</dbReference>
<dbReference type="CDD" id="cd14349">
    <property type="entry name" value="UBA_CF106"/>
    <property type="match status" value="1"/>
</dbReference>
<dbReference type="Gene3D" id="2.60.40.10">
    <property type="entry name" value="Immunoglobulins"/>
    <property type="match status" value="1"/>
</dbReference>